<dbReference type="Gene3D" id="1.10.510.10">
    <property type="entry name" value="Transferase(Phosphotransferase) domain 1"/>
    <property type="match status" value="2"/>
</dbReference>
<proteinExistence type="predicted"/>
<reference evidence="5" key="1">
    <citation type="submission" date="2021-03" db="EMBL/GenBank/DDBJ databases">
        <authorList>
            <person name="Bekaert M."/>
        </authorList>
    </citation>
    <scope>NUCLEOTIDE SEQUENCE</scope>
</reference>
<dbReference type="AlphaFoldDB" id="A0A8S3T357"/>
<evidence type="ECO:0000259" key="4">
    <source>
        <dbReference type="PROSITE" id="PS50011"/>
    </source>
</evidence>
<dbReference type="Proteomes" id="UP000683360">
    <property type="component" value="Unassembled WGS sequence"/>
</dbReference>
<dbReference type="GO" id="GO:0005524">
    <property type="term" value="F:ATP binding"/>
    <property type="evidence" value="ECO:0007669"/>
    <property type="project" value="UniProtKB-KW"/>
</dbReference>
<accession>A0A8S3T357</accession>
<evidence type="ECO:0000313" key="6">
    <source>
        <dbReference type="Proteomes" id="UP000683360"/>
    </source>
</evidence>
<name>A0A8S3T357_MYTED</name>
<sequence length="1268" mass="146085">MPYAEVGSPTRQNCINPAKRVGNSGAPPLPPRRPNNFPKSYEHTSYSNTTSLQKDRHDSRGSLSDSQVNIYSNNLRLNDSVGPNTSVCTAHTALTYPSIGLKRTAGSPDTESNLLYSSIRSPTGGFIRVPSEYQLLSDLPISKEFQSTTANRFVPTKGLESDDNTSGIFVKDSLHFPSDDWSLTIDELIQFNTLPGAIDDLRQQDFKRYIVTKVLPRLRRTNIEGIAKLLHIGSETITDIVIPVLLEETIETELYCGNAEDFYQAFNAVIEVFTIANSPPNLLLILFNLVSIIRRKYNENQITQKTNMCKKCQKRYRSLRTSKVCHRLSALKLLTEQMQSSTKWEIPKSNAEGQSFPTTNFVDQYSYLFGILNKIFLSTDCSKYVEELKCTTRLLVEKKHKPQSENSTFQDIMLRLVTTGCYLLLRNDTYLELQSKERLEGLLDVLDLILMDTNVSQETRMSLMTVLEPLLLVENTEIVKRILCVFINNHQKSVPVSRLVQQYTMKELLYTGITFPNYTCLNEREPKWLTTKGILSFNDKEILLHCLMPTLHCLSQGKITECQPAACKMEKNVHINSLQILTYLQHGKTHNSVIQLLAYQIHPLPLFYITERMSSLTLNEFLLRKRKQSKWQPFKMLTSLVMEIVDVVIFLKDRGIVHRDLTSHAFRICDGGQRIVLHDFSIAVMLDGKDFIQADDYHLIPTLWSAPESILEDKYNVKSDAWMVGHLLYEVFTHGCQPYTEMYTFGIDKVLSYVVFHNLQPKQWQCIPKCIYELIIALLQRRPEDRRDLSEIQNKLKETVDSYSNQGSRRRHLSLRSEENKLYPSIDPKQDFPRRGIPQLFLQMKKQTISRSDHLYNAYTNLKIEERSSQQTEIQIQISELTAPDRPRVENEDNHIHVREPVSTALIDNIRSHLETETFTQFLRMKKCPTWTKTDGQSDTYLLEYSMDCRTSVMEIASSRHFGDPSVDVVKKKNIDLILKMVKFVMEMHRCSWILGSIRCADMYLSNENDQVVMARLGRMLWFDRSGLKDDYVIASHDCTDTLRWCPIEVLQFKQYSFASDVYSLAMAIYEFVMTLSVNQKDPMAGELESAPFPYVPLENLRDHLFSDGKPDQPDACPEWLYKQMCRCWSKDKDERPTCEQLFNSIEKHLRSEENVSEQDQYDKITEQTDNNDQYDDILENGATNNLSVSEMEGDYESIPFDCVNSDSDSEDNEILIRKQQQRKTKGILLDTNADANSTDSMEYGFVTNTDNELESPRANSVVFSLDI</sequence>
<evidence type="ECO:0000256" key="3">
    <source>
        <dbReference type="SAM" id="MobiDB-lite"/>
    </source>
</evidence>
<dbReference type="Pfam" id="PF07714">
    <property type="entry name" value="PK_Tyr_Ser-Thr"/>
    <property type="match status" value="2"/>
</dbReference>
<dbReference type="EMBL" id="CAJPWZ010001832">
    <property type="protein sequence ID" value="CAG2225019.1"/>
    <property type="molecule type" value="Genomic_DNA"/>
</dbReference>
<dbReference type="PROSITE" id="PS50011">
    <property type="entry name" value="PROTEIN_KINASE_DOM"/>
    <property type="match status" value="2"/>
</dbReference>
<evidence type="ECO:0000256" key="1">
    <source>
        <dbReference type="ARBA" id="ARBA00022741"/>
    </source>
</evidence>
<comment type="caution">
    <text evidence="5">The sequence shown here is derived from an EMBL/GenBank/DDBJ whole genome shotgun (WGS) entry which is preliminary data.</text>
</comment>
<feature type="domain" description="Protein kinase" evidence="4">
    <location>
        <begin position="503"/>
        <end position="800"/>
    </location>
</feature>
<dbReference type="PRINTS" id="PR00109">
    <property type="entry name" value="TYRKINASE"/>
</dbReference>
<gene>
    <name evidence="5" type="ORF">MEDL_38189</name>
</gene>
<keyword evidence="6" id="KW-1185">Reference proteome</keyword>
<organism evidence="5 6">
    <name type="scientific">Mytilus edulis</name>
    <name type="common">Blue mussel</name>
    <dbReference type="NCBI Taxonomy" id="6550"/>
    <lineage>
        <taxon>Eukaryota</taxon>
        <taxon>Metazoa</taxon>
        <taxon>Spiralia</taxon>
        <taxon>Lophotrochozoa</taxon>
        <taxon>Mollusca</taxon>
        <taxon>Bivalvia</taxon>
        <taxon>Autobranchia</taxon>
        <taxon>Pteriomorphia</taxon>
        <taxon>Mytilida</taxon>
        <taxon>Mytiloidea</taxon>
        <taxon>Mytilidae</taxon>
        <taxon>Mytilinae</taxon>
        <taxon>Mytilus</taxon>
    </lineage>
</organism>
<evidence type="ECO:0000313" key="5">
    <source>
        <dbReference type="EMBL" id="CAG2225019.1"/>
    </source>
</evidence>
<dbReference type="PANTHER" id="PTHR24418">
    <property type="entry name" value="TYROSINE-PROTEIN KINASE"/>
    <property type="match status" value="1"/>
</dbReference>
<feature type="domain" description="Protein kinase" evidence="4">
    <location>
        <begin position="826"/>
        <end position="1150"/>
    </location>
</feature>
<feature type="region of interest" description="Disordered" evidence="3">
    <location>
        <begin position="1"/>
        <end position="65"/>
    </location>
</feature>
<dbReference type="InterPro" id="IPR011009">
    <property type="entry name" value="Kinase-like_dom_sf"/>
</dbReference>
<dbReference type="OrthoDB" id="6162313at2759"/>
<dbReference type="InterPro" id="IPR000719">
    <property type="entry name" value="Prot_kinase_dom"/>
</dbReference>
<feature type="compositionally biased region" description="Polar residues" evidence="3">
    <location>
        <begin position="43"/>
        <end position="52"/>
    </location>
</feature>
<dbReference type="InterPro" id="IPR050198">
    <property type="entry name" value="Non-receptor_tyrosine_kinases"/>
</dbReference>
<evidence type="ECO:0000256" key="2">
    <source>
        <dbReference type="ARBA" id="ARBA00022840"/>
    </source>
</evidence>
<dbReference type="SUPFAM" id="SSF56112">
    <property type="entry name" value="Protein kinase-like (PK-like)"/>
    <property type="match status" value="2"/>
</dbReference>
<keyword evidence="2" id="KW-0067">ATP-binding</keyword>
<keyword evidence="1" id="KW-0547">Nucleotide-binding</keyword>
<dbReference type="GO" id="GO:0004672">
    <property type="term" value="F:protein kinase activity"/>
    <property type="evidence" value="ECO:0007669"/>
    <property type="project" value="InterPro"/>
</dbReference>
<dbReference type="InterPro" id="IPR001245">
    <property type="entry name" value="Ser-Thr/Tyr_kinase_cat_dom"/>
</dbReference>
<protein>
    <recommendedName>
        <fullName evidence="4">Protein kinase domain-containing protein</fullName>
    </recommendedName>
</protein>